<dbReference type="PANTHER" id="PTHR12271">
    <property type="entry name" value="POLY A POLYMERASE CID PAP -RELATED"/>
    <property type="match status" value="1"/>
</dbReference>
<dbReference type="GeneID" id="100573076"/>
<feature type="domain" description="Poly(A) RNA polymerase mitochondrial-like central palm" evidence="1">
    <location>
        <begin position="55"/>
        <end position="171"/>
    </location>
</feature>
<dbReference type="Gene3D" id="3.30.460.10">
    <property type="entry name" value="Beta Polymerase, domain 2"/>
    <property type="match status" value="1"/>
</dbReference>
<dbReference type="CDD" id="cd05402">
    <property type="entry name" value="NT_PAP_TUTase"/>
    <property type="match status" value="1"/>
</dbReference>
<protein>
    <recommendedName>
        <fullName evidence="1">Poly(A) RNA polymerase mitochondrial-like central palm domain-containing protein</fullName>
    </recommendedName>
</protein>
<name>A0A8R2A8R0_ACYPI</name>
<reference evidence="2" key="2">
    <citation type="submission" date="2022-06" db="UniProtKB">
        <authorList>
            <consortium name="EnsemblMetazoa"/>
        </authorList>
    </citation>
    <scope>IDENTIFICATION</scope>
</reference>
<dbReference type="InterPro" id="IPR043519">
    <property type="entry name" value="NT_sf"/>
</dbReference>
<evidence type="ECO:0000313" key="3">
    <source>
        <dbReference type="Proteomes" id="UP000007819"/>
    </source>
</evidence>
<evidence type="ECO:0000259" key="1">
    <source>
        <dbReference type="Pfam" id="PF22600"/>
    </source>
</evidence>
<keyword evidence="3" id="KW-1185">Reference proteome</keyword>
<dbReference type="InterPro" id="IPR054708">
    <property type="entry name" value="MTPAP-like_central"/>
</dbReference>
<dbReference type="AlphaFoldDB" id="A0A8R2A8R0"/>
<proteinExistence type="predicted"/>
<dbReference type="SUPFAM" id="SSF81301">
    <property type="entry name" value="Nucleotidyltransferase"/>
    <property type="match status" value="1"/>
</dbReference>
<dbReference type="EnsemblMetazoa" id="XM_003244582.4">
    <property type="protein sequence ID" value="XP_003244630.1"/>
    <property type="gene ID" value="LOC100573076"/>
</dbReference>
<dbReference type="OrthoDB" id="419694at2759"/>
<sequence length="371" mass="43177">MSLPGTVVNILVTCKDQGPRWIRELLSEKTKFCHQIECLITSIDRINNDPVVKERLEKLKHSIESCVENCGRVYIYGSRMYGIAKDDSDVDLYFDTGDCFSGKIADDYTRQLQLIDLFVKAANKEFIGLEIITETRIPIVRFTHDSTNFNCDLQFRSGLAVLNSELIKLYLSMDERVRWVVIAVKHWAVSFQLLCDDFSTYSLIWLVLYVMMQYKIVPPIIDLWRMHQKHAPIYTEGWDTRICFNYDQLKPKKSSKSSISKLELLRYVFEFYSESNSIILQKYVLCTVLGEILPKKTFYSTFITKVNAIDNYQCQTEKFEKCETLINTNFGSFNRIELQNPLKLCNNVIPWLSDTNMNVFIDLCTKSANSM</sequence>
<accession>A0A8R2A8R0</accession>
<organism evidence="2 3">
    <name type="scientific">Acyrthosiphon pisum</name>
    <name type="common">Pea aphid</name>
    <dbReference type="NCBI Taxonomy" id="7029"/>
    <lineage>
        <taxon>Eukaryota</taxon>
        <taxon>Metazoa</taxon>
        <taxon>Ecdysozoa</taxon>
        <taxon>Arthropoda</taxon>
        <taxon>Hexapoda</taxon>
        <taxon>Insecta</taxon>
        <taxon>Pterygota</taxon>
        <taxon>Neoptera</taxon>
        <taxon>Paraneoptera</taxon>
        <taxon>Hemiptera</taxon>
        <taxon>Sternorrhyncha</taxon>
        <taxon>Aphidomorpha</taxon>
        <taxon>Aphidoidea</taxon>
        <taxon>Aphididae</taxon>
        <taxon>Macrosiphini</taxon>
        <taxon>Acyrthosiphon</taxon>
    </lineage>
</organism>
<dbReference type="SUPFAM" id="SSF81631">
    <property type="entry name" value="PAP/OAS1 substrate-binding domain"/>
    <property type="match status" value="1"/>
</dbReference>
<dbReference type="GO" id="GO:0050265">
    <property type="term" value="F:RNA uridylyltransferase activity"/>
    <property type="evidence" value="ECO:0007669"/>
    <property type="project" value="TreeGrafter"/>
</dbReference>
<dbReference type="RefSeq" id="XP_003244630.1">
    <property type="nucleotide sequence ID" value="XM_003244582.3"/>
</dbReference>
<dbReference type="Pfam" id="PF22600">
    <property type="entry name" value="MTPAP-like_central"/>
    <property type="match status" value="1"/>
</dbReference>
<dbReference type="Gene3D" id="1.10.1410.10">
    <property type="match status" value="1"/>
</dbReference>
<reference evidence="3" key="1">
    <citation type="submission" date="2010-06" db="EMBL/GenBank/DDBJ databases">
        <authorList>
            <person name="Jiang H."/>
            <person name="Abraham K."/>
            <person name="Ali S."/>
            <person name="Alsbrooks S.L."/>
            <person name="Anim B.N."/>
            <person name="Anosike U.S."/>
            <person name="Attaway T."/>
            <person name="Bandaranaike D.P."/>
            <person name="Battles P.K."/>
            <person name="Bell S.N."/>
            <person name="Bell A.V."/>
            <person name="Beltran B."/>
            <person name="Bickham C."/>
            <person name="Bustamante Y."/>
            <person name="Caleb T."/>
            <person name="Canada A."/>
            <person name="Cardenas V."/>
            <person name="Carter K."/>
            <person name="Chacko J."/>
            <person name="Chandrabose M.N."/>
            <person name="Chavez D."/>
            <person name="Chavez A."/>
            <person name="Chen L."/>
            <person name="Chu H.-S."/>
            <person name="Claassen K.J."/>
            <person name="Cockrell R."/>
            <person name="Collins M."/>
            <person name="Cooper J.A."/>
            <person name="Cree A."/>
            <person name="Curry S.M."/>
            <person name="Da Y."/>
            <person name="Dao M.D."/>
            <person name="Das B."/>
            <person name="Davila M.-L."/>
            <person name="Davy-Carroll L."/>
            <person name="Denson S."/>
            <person name="Dinh H."/>
            <person name="Ebong V.E."/>
            <person name="Edwards J.R."/>
            <person name="Egan A."/>
            <person name="El-Daye J."/>
            <person name="Escobedo L."/>
            <person name="Fernandez S."/>
            <person name="Fernando P.R."/>
            <person name="Flagg N."/>
            <person name="Forbes L.D."/>
            <person name="Fowler R.G."/>
            <person name="Fu Q."/>
            <person name="Gabisi R.A."/>
            <person name="Ganer J."/>
            <person name="Garbino Pronczuk A."/>
            <person name="Garcia R.M."/>
            <person name="Garner T."/>
            <person name="Garrett T.E."/>
            <person name="Gonzalez D.A."/>
            <person name="Hamid H."/>
            <person name="Hawkins E.S."/>
            <person name="Hirani K."/>
            <person name="Hogues M.E."/>
            <person name="Hollins B."/>
            <person name="Hsiao C.-H."/>
            <person name="Jabil R."/>
            <person name="James M.L."/>
            <person name="Jhangiani S.N."/>
            <person name="Johnson B."/>
            <person name="Johnson Q."/>
            <person name="Joshi V."/>
            <person name="Kalu J.B."/>
            <person name="Kam C."/>
            <person name="Kashfia A."/>
            <person name="Keebler J."/>
            <person name="Kisamo H."/>
            <person name="Kovar C.L."/>
            <person name="Lago L.A."/>
            <person name="Lai C.-Y."/>
            <person name="Laidlaw J."/>
            <person name="Lara F."/>
            <person name="Le T.-K."/>
            <person name="Lee S.L."/>
            <person name="Legall F.H."/>
            <person name="Lemon S.J."/>
            <person name="Lewis L.R."/>
            <person name="Li B."/>
            <person name="Liu Y."/>
            <person name="Liu Y.-S."/>
            <person name="Lopez J."/>
            <person name="Lozado R.J."/>
            <person name="Lu J."/>
            <person name="Madu R.C."/>
            <person name="Maheshwari M."/>
            <person name="Maheshwari R."/>
            <person name="Malloy K."/>
            <person name="Martinez E."/>
            <person name="Mathew T."/>
            <person name="Mercado I.C."/>
            <person name="Mercado C."/>
            <person name="Meyer B."/>
            <person name="Montgomery K."/>
            <person name="Morgan M.B."/>
            <person name="Munidasa M."/>
            <person name="Nazareth L.V."/>
            <person name="Nelson J."/>
            <person name="Ng B.M."/>
            <person name="Nguyen N.B."/>
            <person name="Nguyen P.Q."/>
            <person name="Nguyen T."/>
            <person name="Obregon M."/>
            <person name="Okwuonu G.O."/>
            <person name="Onwere C.G."/>
            <person name="Orozco G."/>
            <person name="Parra A."/>
            <person name="Patel S."/>
            <person name="Patil S."/>
            <person name="Perez A."/>
            <person name="Perez Y."/>
            <person name="Pham C."/>
            <person name="Primus E.L."/>
            <person name="Pu L.-L."/>
            <person name="Puazo M."/>
            <person name="Qin X."/>
            <person name="Quiroz J.B."/>
            <person name="Reese J."/>
            <person name="Richards S."/>
            <person name="Rives C.M."/>
            <person name="Robberts R."/>
            <person name="Ruiz S.J."/>
            <person name="Ruiz M.J."/>
            <person name="Santibanez J."/>
            <person name="Schneider B.W."/>
            <person name="Sisson I."/>
            <person name="Smith M."/>
            <person name="Sodergren E."/>
            <person name="Song X.-Z."/>
            <person name="Song B.B."/>
            <person name="Summersgill H."/>
            <person name="Thelus R."/>
            <person name="Thornton R.D."/>
            <person name="Trejos Z.Y."/>
            <person name="Usmani K."/>
            <person name="Vattathil S."/>
            <person name="Villasana D."/>
            <person name="Walker D.L."/>
            <person name="Wang S."/>
            <person name="Wang K."/>
            <person name="White C.S."/>
            <person name="Williams A.C."/>
            <person name="Williamson J."/>
            <person name="Wilson K."/>
            <person name="Woghiren I.O."/>
            <person name="Woodworth J.R."/>
            <person name="Worley K.C."/>
            <person name="Wright R.A."/>
            <person name="Wu W."/>
            <person name="Young L."/>
            <person name="Zhang L."/>
            <person name="Zhang J."/>
            <person name="Zhu Y."/>
            <person name="Muzny D.M."/>
            <person name="Weinstock G."/>
            <person name="Gibbs R.A."/>
        </authorList>
    </citation>
    <scope>NUCLEOTIDE SEQUENCE [LARGE SCALE GENOMIC DNA]</scope>
    <source>
        <strain evidence="3">LSR1</strain>
    </source>
</reference>
<dbReference type="GO" id="GO:0031123">
    <property type="term" value="P:RNA 3'-end processing"/>
    <property type="evidence" value="ECO:0007669"/>
    <property type="project" value="TreeGrafter"/>
</dbReference>
<dbReference type="Proteomes" id="UP000007819">
    <property type="component" value="Chromosome A1"/>
</dbReference>
<dbReference type="PANTHER" id="PTHR12271:SF66">
    <property type="entry name" value="TERMINAL URIDYLYLTRANSFERASE TAILOR"/>
    <property type="match status" value="1"/>
</dbReference>
<evidence type="ECO:0000313" key="2">
    <source>
        <dbReference type="EnsemblMetazoa" id="XP_003244630.1"/>
    </source>
</evidence>